<evidence type="ECO:0000313" key="2">
    <source>
        <dbReference type="EMBL" id="MDK9501409.1"/>
    </source>
</evidence>
<gene>
    <name evidence="2" type="ORF">QEZ40_000850</name>
</gene>
<proteinExistence type="predicted"/>
<dbReference type="SUPFAM" id="SSF82171">
    <property type="entry name" value="DPP6 N-terminal domain-like"/>
    <property type="match status" value="1"/>
</dbReference>
<evidence type="ECO:0000256" key="1">
    <source>
        <dbReference type="SAM" id="MobiDB-lite"/>
    </source>
</evidence>
<evidence type="ECO:0000313" key="3">
    <source>
        <dbReference type="Proteomes" id="UP001223390"/>
    </source>
</evidence>
<keyword evidence="3" id="KW-1185">Reference proteome</keyword>
<dbReference type="Proteomes" id="UP001223390">
    <property type="component" value="Unassembled WGS sequence"/>
</dbReference>
<reference evidence="2 3" key="1">
    <citation type="submission" date="2023-05" db="EMBL/GenBank/DDBJ databases">
        <title>Sequencing and Assembly of Streptomyces sp. NP73.</title>
        <authorList>
            <person name="Konwar A.N."/>
            <person name="Saikia K."/>
            <person name="Thakur D."/>
        </authorList>
    </citation>
    <scope>NUCLEOTIDE SEQUENCE [LARGE SCALE GENOMIC DNA]</scope>
    <source>
        <strain evidence="2 3">NP73</strain>
    </source>
</reference>
<comment type="caution">
    <text evidence="2">The sequence shown here is derived from an EMBL/GenBank/DDBJ whole genome shotgun (WGS) entry which is preliminary data.</text>
</comment>
<dbReference type="EMBL" id="JASITI010000115">
    <property type="protein sequence ID" value="MDK9501409.1"/>
    <property type="molecule type" value="Genomic_DNA"/>
</dbReference>
<feature type="region of interest" description="Disordered" evidence="1">
    <location>
        <begin position="341"/>
        <end position="369"/>
    </location>
</feature>
<dbReference type="RefSeq" id="WP_285346800.1">
    <property type="nucleotide sequence ID" value="NZ_JASITI010000115.1"/>
</dbReference>
<accession>A0ABT7H8K1</accession>
<sequence>MTTVCALAPQAAEASETSEPPPVPAPVLAVSADGAYAARLAGEGEARYPERWTLGGPEPYAVPLPLAQPEEADSEVLALADGQVLIHRRVADRHEFSLLYPSGAASGPRTGEFRLGSVDAEEGLRVRLLPPSPDGCGAFALAVGAGESTVWRVAGGSGGPERVAVVPGRCSGGVWLDRTGRLLALDREADGRTKAVAVDLGRGGVVSPLLQIAEDSDDRLLLAAPDSGLLLIRSDAPGEPRLGWGVLGSERPVRFPECLRLEDAHPFAVQPGQVLMPETCGVALRVGDGGLALWRPADRYVFRLGAPEGWLGSGLWTPDGRLCLPYATPGVPCGVVSLSQPAAPPPPVRVDPPPAPAPRPVPLQQAPLG</sequence>
<feature type="compositionally biased region" description="Pro residues" evidence="1">
    <location>
        <begin position="342"/>
        <end position="361"/>
    </location>
</feature>
<organism evidence="2 3">
    <name type="scientific">Streptomyces katrae</name>
    <dbReference type="NCBI Taxonomy" id="68223"/>
    <lineage>
        <taxon>Bacteria</taxon>
        <taxon>Bacillati</taxon>
        <taxon>Actinomycetota</taxon>
        <taxon>Actinomycetes</taxon>
        <taxon>Kitasatosporales</taxon>
        <taxon>Streptomycetaceae</taxon>
        <taxon>Streptomyces</taxon>
    </lineage>
</organism>
<evidence type="ECO:0008006" key="4">
    <source>
        <dbReference type="Google" id="ProtNLM"/>
    </source>
</evidence>
<protein>
    <recommendedName>
        <fullName evidence="4">Lipoprotein</fullName>
    </recommendedName>
</protein>
<name>A0ABT7H8K1_9ACTN</name>